<dbReference type="EMBL" id="CP007029">
    <property type="protein sequence ID" value="AHF00012.1"/>
    <property type="molecule type" value="Genomic_DNA"/>
</dbReference>
<dbReference type="AlphaFoldDB" id="W0DNH6"/>
<reference evidence="1 2" key="1">
    <citation type="submission" date="2013-12" db="EMBL/GenBank/DDBJ databases">
        <authorList>
            <consortium name="DOE Joint Genome Institute"/>
            <person name="Muyzer G."/>
            <person name="Huntemann M."/>
            <person name="Han J."/>
            <person name="Chen A."/>
            <person name="Kyrpides N."/>
            <person name="Mavromatis K."/>
            <person name="Markowitz V."/>
            <person name="Palaniappan K."/>
            <person name="Ivanova N."/>
            <person name="Schaumberg A."/>
            <person name="Pati A."/>
            <person name="Liolios K."/>
            <person name="Nordberg H.P."/>
            <person name="Cantor M.N."/>
            <person name="Hua S.X."/>
            <person name="Woyke T."/>
        </authorList>
    </citation>
    <scope>NUCLEOTIDE SEQUENCE [LARGE SCALE GENOMIC DNA]</scope>
    <source>
        <strain evidence="1 2">ARh 1</strain>
    </source>
</reference>
<evidence type="ECO:0000313" key="1">
    <source>
        <dbReference type="EMBL" id="AHF00012.1"/>
    </source>
</evidence>
<keyword evidence="2" id="KW-1185">Reference proteome</keyword>
<organism evidence="1 2">
    <name type="scientific">Thioalkalivibrio paradoxus ARh 1</name>
    <dbReference type="NCBI Taxonomy" id="713585"/>
    <lineage>
        <taxon>Bacteria</taxon>
        <taxon>Pseudomonadati</taxon>
        <taxon>Pseudomonadota</taxon>
        <taxon>Gammaproteobacteria</taxon>
        <taxon>Chromatiales</taxon>
        <taxon>Ectothiorhodospiraceae</taxon>
        <taxon>Thioalkalivibrio</taxon>
    </lineage>
</organism>
<dbReference type="STRING" id="713585.THITH_06455"/>
<dbReference type="Pfam" id="PF09523">
    <property type="entry name" value="DUF2390"/>
    <property type="match status" value="1"/>
</dbReference>
<evidence type="ECO:0000313" key="2">
    <source>
        <dbReference type="Proteomes" id="UP000005289"/>
    </source>
</evidence>
<proteinExistence type="predicted"/>
<dbReference type="Proteomes" id="UP000005289">
    <property type="component" value="Chromosome"/>
</dbReference>
<dbReference type="InterPro" id="IPR012659">
    <property type="entry name" value="CHP02444"/>
</dbReference>
<gene>
    <name evidence="1" type="ORF">THITH_06455</name>
</gene>
<accession>W0DNH6</accession>
<protein>
    <submittedName>
        <fullName evidence="1">Uncharacterized protein</fullName>
    </submittedName>
</protein>
<dbReference type="HOGENOM" id="CLU_2025692_0_0_6"/>
<name>W0DNH6_9GAMM</name>
<sequence>MVRERLLRWQDRDRIVVLFALFACWYPARLAPAQWAALKQASDRWNSRVTRRIRSLRRRARHLDWPGGYRALQLLELEAERVEAAWLATRACPAPENTLPIDRRFRLARLFPRLPATEIEELLNALGEC</sequence>
<dbReference type="KEGG" id="tti:THITH_06455"/>